<dbReference type="VEuPathDB" id="AmoebaDB:EIN_166110"/>
<gene>
    <name evidence="1" type="ORF">EIN_166110</name>
</gene>
<keyword evidence="2" id="KW-1185">Reference proteome</keyword>
<dbReference type="EMBL" id="KB206335">
    <property type="protein sequence ID" value="ELP92606.1"/>
    <property type="molecule type" value="Genomic_DNA"/>
</dbReference>
<dbReference type="RefSeq" id="XP_004259377.1">
    <property type="nucleotide sequence ID" value="XM_004259329.1"/>
</dbReference>
<dbReference type="Proteomes" id="UP000014680">
    <property type="component" value="Unassembled WGS sequence"/>
</dbReference>
<reference evidence="1 2" key="1">
    <citation type="submission" date="2012-10" db="EMBL/GenBank/DDBJ databases">
        <authorList>
            <person name="Zafar N."/>
            <person name="Inman J."/>
            <person name="Hall N."/>
            <person name="Lorenzi H."/>
            <person name="Caler E."/>
        </authorList>
    </citation>
    <scope>NUCLEOTIDE SEQUENCE [LARGE SCALE GENOMIC DNA]</scope>
    <source>
        <strain evidence="1 2">IP1</strain>
    </source>
</reference>
<name>A0A0A1UGE8_ENTIV</name>
<sequence>MNSADPYSYLLTFHPDITDNFSALVASMKLHAATPKLELPTFSPTTSIDDAVSSLETCLASVKRAEVTRKNFLSAINQTIASLKDINFLLTETKRQCISDGLKNDAFNDSVVDALIQKERQRYEEEVKTNVFRKAQLEMIYLQKETALSEKRVSHLPFKSEDSKLDALVKTDDLENPDLNDFSIPLELDKAELSSVSQSSKKVDFKKFDKIEKIEALEKVAKRRPRRLSANVNRKPRELKTTSAYDNSLISVEHRQQITAWCSKCVGDVIFDSNIDAIGKGSKAFNQRVFHRENGIALFIFDDEKNIFGCVVTKSIESEDITVEDENAFVFSLMRNGEKCAKKFMIKKEEAKNAIFVGKKMNVGLFSVGNDDIRINRKFHENTVSFCAQNAFDYGEEKEALCGKVIPNYFALQRLVIAELK</sequence>
<accession>A0A0A1UGE8</accession>
<evidence type="ECO:0000313" key="1">
    <source>
        <dbReference type="EMBL" id="ELP92606.1"/>
    </source>
</evidence>
<dbReference type="KEGG" id="eiv:EIN_166110"/>
<protein>
    <recommendedName>
        <fullName evidence="3">TLDc domain-containing protein</fullName>
    </recommendedName>
</protein>
<dbReference type="GeneID" id="14891582"/>
<evidence type="ECO:0000313" key="2">
    <source>
        <dbReference type="Proteomes" id="UP000014680"/>
    </source>
</evidence>
<organism evidence="1 2">
    <name type="scientific">Entamoeba invadens IP1</name>
    <dbReference type="NCBI Taxonomy" id="370355"/>
    <lineage>
        <taxon>Eukaryota</taxon>
        <taxon>Amoebozoa</taxon>
        <taxon>Evosea</taxon>
        <taxon>Archamoebae</taxon>
        <taxon>Mastigamoebida</taxon>
        <taxon>Entamoebidae</taxon>
        <taxon>Entamoeba</taxon>
    </lineage>
</organism>
<dbReference type="AlphaFoldDB" id="A0A0A1UGE8"/>
<proteinExistence type="predicted"/>
<evidence type="ECO:0008006" key="3">
    <source>
        <dbReference type="Google" id="ProtNLM"/>
    </source>
</evidence>